<dbReference type="Proteomes" id="UP001346149">
    <property type="component" value="Unassembled WGS sequence"/>
</dbReference>
<protein>
    <submittedName>
        <fullName evidence="3">Uncharacterized protein</fullName>
    </submittedName>
</protein>
<evidence type="ECO:0000313" key="4">
    <source>
        <dbReference type="Proteomes" id="UP001346149"/>
    </source>
</evidence>
<evidence type="ECO:0000256" key="2">
    <source>
        <dbReference type="SAM" id="Phobius"/>
    </source>
</evidence>
<keyword evidence="2" id="KW-0472">Membrane</keyword>
<dbReference type="EMBL" id="JAXQNO010000017">
    <property type="protein sequence ID" value="KAK4779276.1"/>
    <property type="molecule type" value="Genomic_DNA"/>
</dbReference>
<proteinExistence type="predicted"/>
<dbReference type="AlphaFoldDB" id="A0AAN7L540"/>
<feature type="compositionally biased region" description="Basic and acidic residues" evidence="1">
    <location>
        <begin position="115"/>
        <end position="125"/>
    </location>
</feature>
<reference evidence="3 4" key="1">
    <citation type="journal article" date="2023" name="Hortic Res">
        <title>Pangenome of water caltrop reveals structural variations and asymmetric subgenome divergence after allopolyploidization.</title>
        <authorList>
            <person name="Zhang X."/>
            <person name="Chen Y."/>
            <person name="Wang L."/>
            <person name="Yuan Y."/>
            <person name="Fang M."/>
            <person name="Shi L."/>
            <person name="Lu R."/>
            <person name="Comes H.P."/>
            <person name="Ma Y."/>
            <person name="Chen Y."/>
            <person name="Huang G."/>
            <person name="Zhou Y."/>
            <person name="Zheng Z."/>
            <person name="Qiu Y."/>
        </authorList>
    </citation>
    <scope>NUCLEOTIDE SEQUENCE [LARGE SCALE GENOMIC DNA]</scope>
    <source>
        <strain evidence="3">F231</strain>
    </source>
</reference>
<dbReference type="PANTHER" id="PTHR33429">
    <property type="entry name" value="OS02G0708000 PROTEIN-RELATED"/>
    <property type="match status" value="1"/>
</dbReference>
<sequence length="140" mass="15146">MSWDSFPLNQPPPLAIAQPNYTPHTVEPQSHSSLVPLVAVLVVVSVLGVVAAVVGRLCTGKRIMGYGHKYDMESWAENKCSSCIDGRILVSTLHPCEGAHTRDSAPSPVPNQVRVQERPETEQTNHHCLQKAPSNASSSL</sequence>
<keyword evidence="4" id="KW-1185">Reference proteome</keyword>
<gene>
    <name evidence="3" type="ORF">SAY86_006804</name>
</gene>
<evidence type="ECO:0000256" key="1">
    <source>
        <dbReference type="SAM" id="MobiDB-lite"/>
    </source>
</evidence>
<dbReference type="PANTHER" id="PTHR33429:SF24">
    <property type="entry name" value="EXPRESSED PROTEIN"/>
    <property type="match status" value="1"/>
</dbReference>
<feature type="region of interest" description="Disordered" evidence="1">
    <location>
        <begin position="97"/>
        <end position="140"/>
    </location>
</feature>
<evidence type="ECO:0000313" key="3">
    <source>
        <dbReference type="EMBL" id="KAK4779276.1"/>
    </source>
</evidence>
<keyword evidence="2" id="KW-1133">Transmembrane helix</keyword>
<feature type="transmembrane region" description="Helical" evidence="2">
    <location>
        <begin position="34"/>
        <end position="54"/>
    </location>
</feature>
<accession>A0AAN7L540</accession>
<keyword evidence="2" id="KW-0812">Transmembrane</keyword>
<comment type="caution">
    <text evidence="3">The sequence shown here is derived from an EMBL/GenBank/DDBJ whole genome shotgun (WGS) entry which is preliminary data.</text>
</comment>
<organism evidence="3 4">
    <name type="scientific">Trapa natans</name>
    <name type="common">Water chestnut</name>
    <dbReference type="NCBI Taxonomy" id="22666"/>
    <lineage>
        <taxon>Eukaryota</taxon>
        <taxon>Viridiplantae</taxon>
        <taxon>Streptophyta</taxon>
        <taxon>Embryophyta</taxon>
        <taxon>Tracheophyta</taxon>
        <taxon>Spermatophyta</taxon>
        <taxon>Magnoliopsida</taxon>
        <taxon>eudicotyledons</taxon>
        <taxon>Gunneridae</taxon>
        <taxon>Pentapetalae</taxon>
        <taxon>rosids</taxon>
        <taxon>malvids</taxon>
        <taxon>Myrtales</taxon>
        <taxon>Lythraceae</taxon>
        <taxon>Trapa</taxon>
    </lineage>
</organism>
<name>A0AAN7L540_TRANT</name>